<dbReference type="EMBL" id="CGIG01000001">
    <property type="protein sequence ID" value="CPR20387.1"/>
    <property type="molecule type" value="Genomic_DNA"/>
</dbReference>
<reference evidence="3" key="1">
    <citation type="submission" date="2015-01" db="EMBL/GenBank/DDBJ databases">
        <authorList>
            <person name="Paterson Steve"/>
        </authorList>
    </citation>
    <scope>NUCLEOTIDE SEQUENCE [LARGE SCALE GENOMIC DNA]</scope>
    <source>
        <strain evidence="3">OBR1</strain>
    </source>
</reference>
<feature type="region of interest" description="Disordered" evidence="1">
    <location>
        <begin position="1"/>
        <end position="47"/>
    </location>
</feature>
<evidence type="ECO:0000313" key="3">
    <source>
        <dbReference type="Proteomes" id="UP000044377"/>
    </source>
</evidence>
<keyword evidence="3" id="KW-1185">Reference proteome</keyword>
<sequence length="47" mass="5274">MMAQAVKQGLKTRRRWSARANGISGGKGDAGYRRGSEPADRLWQREI</sequence>
<organism evidence="2 3">
    <name type="scientific">Brenneria goodwinii</name>
    <dbReference type="NCBI Taxonomy" id="1109412"/>
    <lineage>
        <taxon>Bacteria</taxon>
        <taxon>Pseudomonadati</taxon>
        <taxon>Pseudomonadota</taxon>
        <taxon>Gammaproteobacteria</taxon>
        <taxon>Enterobacterales</taxon>
        <taxon>Pectobacteriaceae</taxon>
        <taxon>Brenneria</taxon>
    </lineage>
</organism>
<dbReference type="Proteomes" id="UP000044377">
    <property type="component" value="Unassembled WGS sequence"/>
</dbReference>
<accession>A0A0G4K0P7</accession>
<protein>
    <submittedName>
        <fullName evidence="2">Uncharacterized protein</fullName>
    </submittedName>
</protein>
<name>A0A0G4K0P7_9GAMM</name>
<evidence type="ECO:0000256" key="1">
    <source>
        <dbReference type="SAM" id="MobiDB-lite"/>
    </source>
</evidence>
<evidence type="ECO:0000313" key="2">
    <source>
        <dbReference type="EMBL" id="CPR20387.1"/>
    </source>
</evidence>
<gene>
    <name evidence="2" type="ORF">BN1221_04291c</name>
</gene>
<dbReference type="AlphaFoldDB" id="A0A0G4K0P7"/>
<feature type="compositionally biased region" description="Basic and acidic residues" evidence="1">
    <location>
        <begin position="30"/>
        <end position="47"/>
    </location>
</feature>
<proteinExistence type="predicted"/>